<gene>
    <name evidence="6" type="ORF">EAX61_11635</name>
</gene>
<name>A0A3M0FXG0_9FLAO</name>
<dbReference type="PROSITE" id="PS50110">
    <property type="entry name" value="RESPONSE_REGULATORY"/>
    <property type="match status" value="1"/>
</dbReference>
<dbReference type="InterPro" id="IPR000792">
    <property type="entry name" value="Tscrpt_reg_LuxR_C"/>
</dbReference>
<accession>A0A3M0FXG0</accession>
<dbReference type="SMART" id="SM00421">
    <property type="entry name" value="HTH_LUXR"/>
    <property type="match status" value="1"/>
</dbReference>
<dbReference type="SUPFAM" id="SSF52172">
    <property type="entry name" value="CheY-like"/>
    <property type="match status" value="1"/>
</dbReference>
<dbReference type="OrthoDB" id="9795108at2"/>
<dbReference type="RefSeq" id="WP_121917869.1">
    <property type="nucleotide sequence ID" value="NZ_REFV01000011.1"/>
</dbReference>
<dbReference type="PRINTS" id="PR00038">
    <property type="entry name" value="HTHLUXR"/>
</dbReference>
<dbReference type="AlphaFoldDB" id="A0A3M0FXG0"/>
<dbReference type="PROSITE" id="PS50043">
    <property type="entry name" value="HTH_LUXR_2"/>
    <property type="match status" value="1"/>
</dbReference>
<dbReference type="PANTHER" id="PTHR43214:SF43">
    <property type="entry name" value="TWO-COMPONENT RESPONSE REGULATOR"/>
    <property type="match status" value="1"/>
</dbReference>
<evidence type="ECO:0000256" key="1">
    <source>
        <dbReference type="ARBA" id="ARBA00022553"/>
    </source>
</evidence>
<feature type="modified residue" description="4-aspartylphosphate" evidence="3">
    <location>
        <position position="54"/>
    </location>
</feature>
<keyword evidence="7" id="KW-1185">Reference proteome</keyword>
<evidence type="ECO:0000259" key="5">
    <source>
        <dbReference type="PROSITE" id="PS50110"/>
    </source>
</evidence>
<keyword evidence="2 6" id="KW-0238">DNA-binding</keyword>
<dbReference type="Pfam" id="PF00072">
    <property type="entry name" value="Response_reg"/>
    <property type="match status" value="1"/>
</dbReference>
<dbReference type="InterPro" id="IPR011006">
    <property type="entry name" value="CheY-like_superfamily"/>
</dbReference>
<protein>
    <submittedName>
        <fullName evidence="6">DNA-binding response regulator</fullName>
    </submittedName>
</protein>
<dbReference type="InterPro" id="IPR039420">
    <property type="entry name" value="WalR-like"/>
</dbReference>
<dbReference type="GO" id="GO:0006355">
    <property type="term" value="P:regulation of DNA-templated transcription"/>
    <property type="evidence" value="ECO:0007669"/>
    <property type="project" value="InterPro"/>
</dbReference>
<sequence>MITIVIGEDHQAIIDGMVLLLQYDKNISIIDTANDGKALLDIVLQKRPDVVITDIRMPVMDGIAVTRAIKEQLPNTKIVAFSMFDQDDAFLQMHEAGVSGYILKNSPLEEVRKAVIAVHAGKEYYDSGIDERLYDNAFAKAKTTKSVLSKSEREILNLIAQNKTSSEIAEIRFTAVSTVEKHRKNMIRKLGLSGKGELLKYAIQRKYEFN</sequence>
<comment type="caution">
    <text evidence="6">The sequence shown here is derived from an EMBL/GenBank/DDBJ whole genome shotgun (WGS) entry which is preliminary data.</text>
</comment>
<dbReference type="Proteomes" id="UP000281985">
    <property type="component" value="Unassembled WGS sequence"/>
</dbReference>
<feature type="domain" description="HTH luxR-type" evidence="4">
    <location>
        <begin position="141"/>
        <end position="206"/>
    </location>
</feature>
<dbReference type="PANTHER" id="PTHR43214">
    <property type="entry name" value="TWO-COMPONENT RESPONSE REGULATOR"/>
    <property type="match status" value="1"/>
</dbReference>
<evidence type="ECO:0000313" key="6">
    <source>
        <dbReference type="EMBL" id="RMB57391.1"/>
    </source>
</evidence>
<organism evidence="6 7">
    <name type="scientific">Dokdonia sinensis</name>
    <dbReference type="NCBI Taxonomy" id="2479847"/>
    <lineage>
        <taxon>Bacteria</taxon>
        <taxon>Pseudomonadati</taxon>
        <taxon>Bacteroidota</taxon>
        <taxon>Flavobacteriia</taxon>
        <taxon>Flavobacteriales</taxon>
        <taxon>Flavobacteriaceae</taxon>
        <taxon>Dokdonia</taxon>
    </lineage>
</organism>
<dbReference type="Pfam" id="PF00196">
    <property type="entry name" value="GerE"/>
    <property type="match status" value="1"/>
</dbReference>
<keyword evidence="1 3" id="KW-0597">Phosphoprotein</keyword>
<dbReference type="CDD" id="cd17535">
    <property type="entry name" value="REC_NarL-like"/>
    <property type="match status" value="1"/>
</dbReference>
<dbReference type="InterPro" id="IPR001789">
    <property type="entry name" value="Sig_transdc_resp-reg_receiver"/>
</dbReference>
<dbReference type="EMBL" id="REFV01000011">
    <property type="protein sequence ID" value="RMB57391.1"/>
    <property type="molecule type" value="Genomic_DNA"/>
</dbReference>
<dbReference type="GO" id="GO:0000160">
    <property type="term" value="P:phosphorelay signal transduction system"/>
    <property type="evidence" value="ECO:0007669"/>
    <property type="project" value="InterPro"/>
</dbReference>
<dbReference type="GO" id="GO:0003677">
    <property type="term" value="F:DNA binding"/>
    <property type="evidence" value="ECO:0007669"/>
    <property type="project" value="UniProtKB-KW"/>
</dbReference>
<dbReference type="Gene3D" id="3.40.50.2300">
    <property type="match status" value="1"/>
</dbReference>
<dbReference type="InterPro" id="IPR058245">
    <property type="entry name" value="NreC/VraR/RcsB-like_REC"/>
</dbReference>
<dbReference type="CDD" id="cd06170">
    <property type="entry name" value="LuxR_C_like"/>
    <property type="match status" value="1"/>
</dbReference>
<evidence type="ECO:0000313" key="7">
    <source>
        <dbReference type="Proteomes" id="UP000281985"/>
    </source>
</evidence>
<feature type="domain" description="Response regulatory" evidence="5">
    <location>
        <begin position="3"/>
        <end position="119"/>
    </location>
</feature>
<dbReference type="InterPro" id="IPR016032">
    <property type="entry name" value="Sig_transdc_resp-reg_C-effctor"/>
</dbReference>
<dbReference type="SUPFAM" id="SSF46894">
    <property type="entry name" value="C-terminal effector domain of the bipartite response regulators"/>
    <property type="match status" value="1"/>
</dbReference>
<evidence type="ECO:0000256" key="2">
    <source>
        <dbReference type="ARBA" id="ARBA00023125"/>
    </source>
</evidence>
<evidence type="ECO:0000259" key="4">
    <source>
        <dbReference type="PROSITE" id="PS50043"/>
    </source>
</evidence>
<proteinExistence type="predicted"/>
<evidence type="ECO:0000256" key="3">
    <source>
        <dbReference type="PROSITE-ProRule" id="PRU00169"/>
    </source>
</evidence>
<dbReference type="SMART" id="SM00448">
    <property type="entry name" value="REC"/>
    <property type="match status" value="1"/>
</dbReference>
<reference evidence="6 7" key="1">
    <citation type="submission" date="2018-10" db="EMBL/GenBank/DDBJ databases">
        <title>Dokdonia luteus sp. nov., isolated from sea water.</title>
        <authorList>
            <person name="Zhou L.Y."/>
            <person name="Du Z.J."/>
        </authorList>
    </citation>
    <scope>NUCLEOTIDE SEQUENCE [LARGE SCALE GENOMIC DNA]</scope>
    <source>
        <strain evidence="6 7">SH27</strain>
    </source>
</reference>